<organism evidence="3 4">
    <name type="scientific">Pontibacter populi</name>
    <dbReference type="NCBI Taxonomy" id="890055"/>
    <lineage>
        <taxon>Bacteria</taxon>
        <taxon>Pseudomonadati</taxon>
        <taxon>Bacteroidota</taxon>
        <taxon>Cytophagia</taxon>
        <taxon>Cytophagales</taxon>
        <taxon>Hymenobacteraceae</taxon>
        <taxon>Pontibacter</taxon>
    </lineage>
</organism>
<reference evidence="3 4" key="1">
    <citation type="submission" date="2021-07" db="EMBL/GenBank/DDBJ databases">
        <authorList>
            <person name="Kim M.K."/>
        </authorList>
    </citation>
    <scope>NUCLEOTIDE SEQUENCE [LARGE SCALE GENOMIC DNA]</scope>
    <source>
        <strain evidence="3 4">HLY7-15</strain>
    </source>
</reference>
<dbReference type="RefSeq" id="WP_199108311.1">
    <property type="nucleotide sequence ID" value="NZ_JAHWXQ010000001.1"/>
</dbReference>
<dbReference type="Proteomes" id="UP000774935">
    <property type="component" value="Unassembled WGS sequence"/>
</dbReference>
<evidence type="ECO:0000313" key="4">
    <source>
        <dbReference type="Proteomes" id="UP000774935"/>
    </source>
</evidence>
<dbReference type="SUPFAM" id="SSF82153">
    <property type="entry name" value="FAS1 domain"/>
    <property type="match status" value="1"/>
</dbReference>
<accession>A0ABS6X6U1</accession>
<dbReference type="InterPro" id="IPR000782">
    <property type="entry name" value="FAS1_domain"/>
</dbReference>
<dbReference type="PROSITE" id="PS50213">
    <property type="entry name" value="FAS1"/>
    <property type="match status" value="1"/>
</dbReference>
<proteinExistence type="predicted"/>
<name>A0ABS6X6U1_9BACT</name>
<evidence type="ECO:0000259" key="2">
    <source>
        <dbReference type="PROSITE" id="PS50213"/>
    </source>
</evidence>
<dbReference type="EMBL" id="JAHWXQ010000001">
    <property type="protein sequence ID" value="MBW3363712.1"/>
    <property type="molecule type" value="Genomic_DNA"/>
</dbReference>
<feature type="region of interest" description="Disordered" evidence="1">
    <location>
        <begin position="29"/>
        <end position="48"/>
    </location>
</feature>
<feature type="domain" description="FAS1" evidence="2">
    <location>
        <begin position="69"/>
        <end position="202"/>
    </location>
</feature>
<dbReference type="InterPro" id="IPR036378">
    <property type="entry name" value="FAS1_dom_sf"/>
</dbReference>
<protein>
    <submittedName>
        <fullName evidence="3">Fasciclin domain-containing protein</fullName>
    </submittedName>
</protein>
<dbReference type="PROSITE" id="PS51257">
    <property type="entry name" value="PROKAR_LIPOPROTEIN"/>
    <property type="match status" value="1"/>
</dbReference>
<evidence type="ECO:0000313" key="3">
    <source>
        <dbReference type="EMBL" id="MBW3363712.1"/>
    </source>
</evidence>
<gene>
    <name evidence="3" type="ORF">KYK27_01565</name>
</gene>
<feature type="compositionally biased region" description="Low complexity" evidence="1">
    <location>
        <begin position="31"/>
        <end position="43"/>
    </location>
</feature>
<dbReference type="InterPro" id="IPR050904">
    <property type="entry name" value="Adhesion/Biosynth-related"/>
</dbReference>
<keyword evidence="4" id="KW-1185">Reference proteome</keyword>
<evidence type="ECO:0000256" key="1">
    <source>
        <dbReference type="SAM" id="MobiDB-lite"/>
    </source>
</evidence>
<dbReference type="PANTHER" id="PTHR10900">
    <property type="entry name" value="PERIOSTIN-RELATED"/>
    <property type="match status" value="1"/>
</dbReference>
<dbReference type="Pfam" id="PF02469">
    <property type="entry name" value="Fasciclin"/>
    <property type="match status" value="1"/>
</dbReference>
<sequence length="209" mass="22618">MKNKMLSQVSAVIVTSVLLLGCASSDKVDETTGTTISETQTMEGDAAEAGRSAEINYNEMFEELGNTRQFDIMALANSNQNLTTFVTLTEKAEITDVLKSKGPFTVFIPTNAAFQHLSKNELDELLAPENKVKLIKVLQAHILPNKVYVTEFRDAQRIKTADNKVINVQVSPDKTVTIGGAKIVKPNVEVSNGVVHIVDDVITAIAIGG</sequence>
<dbReference type="PANTHER" id="PTHR10900:SF77">
    <property type="entry name" value="FI19380P1"/>
    <property type="match status" value="1"/>
</dbReference>
<dbReference type="Gene3D" id="2.30.180.10">
    <property type="entry name" value="FAS1 domain"/>
    <property type="match status" value="1"/>
</dbReference>
<comment type="caution">
    <text evidence="3">The sequence shown here is derived from an EMBL/GenBank/DDBJ whole genome shotgun (WGS) entry which is preliminary data.</text>
</comment>
<dbReference type="SMART" id="SM00554">
    <property type="entry name" value="FAS1"/>
    <property type="match status" value="1"/>
</dbReference>